<evidence type="ECO:0000313" key="1">
    <source>
        <dbReference type="EMBL" id="QJW99697.1"/>
    </source>
</evidence>
<dbReference type="AlphaFoldDB" id="A0A6M5YZY8"/>
<organism evidence="1 2">
    <name type="scientific">Frigoriglobus tundricola</name>
    <dbReference type="NCBI Taxonomy" id="2774151"/>
    <lineage>
        <taxon>Bacteria</taxon>
        <taxon>Pseudomonadati</taxon>
        <taxon>Planctomycetota</taxon>
        <taxon>Planctomycetia</taxon>
        <taxon>Gemmatales</taxon>
        <taxon>Gemmataceae</taxon>
        <taxon>Frigoriglobus</taxon>
    </lineage>
</organism>
<dbReference type="KEGG" id="ftj:FTUN_7318"/>
<dbReference type="RefSeq" id="WP_171474615.1">
    <property type="nucleotide sequence ID" value="NZ_CP053452.2"/>
</dbReference>
<reference evidence="2" key="1">
    <citation type="submission" date="2020-05" db="EMBL/GenBank/DDBJ databases">
        <title>Frigoriglobus tundricola gen. nov., sp. nov., a psychrotolerant cellulolytic planctomycete of the family Gemmataceae with two divergent copies of 16S rRNA gene.</title>
        <authorList>
            <person name="Kulichevskaya I.S."/>
            <person name="Ivanova A.A."/>
            <person name="Naumoff D.G."/>
            <person name="Beletsky A.V."/>
            <person name="Rijpstra W.I.C."/>
            <person name="Sinninghe Damste J.S."/>
            <person name="Mardanov A.V."/>
            <person name="Ravin N.V."/>
            <person name="Dedysh S.N."/>
        </authorList>
    </citation>
    <scope>NUCLEOTIDE SEQUENCE [LARGE SCALE GENOMIC DNA]</scope>
    <source>
        <strain evidence="2">PL17</strain>
    </source>
</reference>
<keyword evidence="2" id="KW-1185">Reference proteome</keyword>
<evidence type="ECO:0000313" key="2">
    <source>
        <dbReference type="Proteomes" id="UP000503447"/>
    </source>
</evidence>
<dbReference type="EMBL" id="CP053452">
    <property type="protein sequence ID" value="QJW99697.1"/>
    <property type="molecule type" value="Genomic_DNA"/>
</dbReference>
<name>A0A6M5YZY8_9BACT</name>
<accession>A0A6M5YZY8</accession>
<sequence>MIATRNRAEEVRAFLDNTQPGWQERVRADLDSLTPNWESFPLMVWDEESSGWVEVVLLAKPERAARPKVTFMTKLRQWFGRE</sequence>
<protein>
    <submittedName>
        <fullName evidence="1">Uncharacterized protein</fullName>
    </submittedName>
</protein>
<gene>
    <name evidence="1" type="ORF">FTUN_7318</name>
</gene>
<proteinExistence type="predicted"/>
<dbReference type="Proteomes" id="UP000503447">
    <property type="component" value="Chromosome"/>
</dbReference>